<protein>
    <recommendedName>
        <fullName evidence="2">DUF6566 domain-containing protein</fullName>
    </recommendedName>
</protein>
<dbReference type="Pfam" id="PF20204">
    <property type="entry name" value="DUF6566"/>
    <property type="match status" value="1"/>
</dbReference>
<proteinExistence type="predicted"/>
<evidence type="ECO:0000259" key="2">
    <source>
        <dbReference type="Pfam" id="PF20204"/>
    </source>
</evidence>
<evidence type="ECO:0000313" key="3">
    <source>
        <dbReference type="EMBL" id="KDR34019.1"/>
    </source>
</evidence>
<dbReference type="AlphaFoldDB" id="A0A656QQC1"/>
<organism evidence="3 4">
    <name type="scientific">Caballeronia zhejiangensis</name>
    <dbReference type="NCBI Taxonomy" id="871203"/>
    <lineage>
        <taxon>Bacteria</taxon>
        <taxon>Pseudomonadati</taxon>
        <taxon>Pseudomonadota</taxon>
        <taxon>Betaproteobacteria</taxon>
        <taxon>Burkholderiales</taxon>
        <taxon>Burkholderiaceae</taxon>
        <taxon>Caballeronia</taxon>
    </lineage>
</organism>
<comment type="caution">
    <text evidence="3">The sequence shown here is derived from an EMBL/GenBank/DDBJ whole genome shotgun (WGS) entry which is preliminary data.</text>
</comment>
<dbReference type="EMBL" id="JFHD01000001">
    <property type="protein sequence ID" value="KDR34019.1"/>
    <property type="molecule type" value="Genomic_DNA"/>
</dbReference>
<dbReference type="InterPro" id="IPR046696">
    <property type="entry name" value="DUF6566"/>
</dbReference>
<feature type="region of interest" description="Disordered" evidence="1">
    <location>
        <begin position="73"/>
        <end position="95"/>
    </location>
</feature>
<feature type="domain" description="DUF6566" evidence="2">
    <location>
        <begin position="1"/>
        <end position="77"/>
    </location>
</feature>
<evidence type="ECO:0000256" key="1">
    <source>
        <dbReference type="SAM" id="MobiDB-lite"/>
    </source>
</evidence>
<feature type="region of interest" description="Disordered" evidence="1">
    <location>
        <begin position="1"/>
        <end position="29"/>
    </location>
</feature>
<dbReference type="Proteomes" id="UP000027451">
    <property type="component" value="Unassembled WGS sequence"/>
</dbReference>
<accession>A0A656QQC1</accession>
<reference evidence="3 4" key="1">
    <citation type="submission" date="2014-03" db="EMBL/GenBank/DDBJ databases">
        <title>Draft Genome Sequences of Four Burkholderia Strains.</title>
        <authorList>
            <person name="Liu X.Y."/>
            <person name="Li C.X."/>
            <person name="Xu J.H."/>
        </authorList>
    </citation>
    <scope>NUCLEOTIDE SEQUENCE [LARGE SCALE GENOMIC DNA]</scope>
    <source>
        <strain evidence="3 4">OP-1</strain>
    </source>
</reference>
<name>A0A656QQC1_9BURK</name>
<evidence type="ECO:0000313" key="4">
    <source>
        <dbReference type="Proteomes" id="UP000027451"/>
    </source>
</evidence>
<keyword evidence="4" id="KW-1185">Reference proteome</keyword>
<dbReference type="RefSeq" id="WP_008346683.1">
    <property type="nucleotide sequence ID" value="NZ_CP084286.1"/>
</dbReference>
<sequence length="95" mass="10392">MKTETFSLGGYDVEVSTKQTPTGDWTPELRVTRNGRPVALPRVETVEPNWLTSAEALRGGVEQARRLIDRYLAGHDNQHTGGAIGHPAKPGVQDK</sequence>
<dbReference type="OrthoDB" id="8928268at2"/>
<gene>
    <name evidence="3" type="ORF">BG60_02395</name>
</gene>